<name>A0A168AYQ1_9EURO</name>
<proteinExistence type="predicted"/>
<gene>
    <name evidence="2" type="ORF">AAP_01834</name>
</gene>
<dbReference type="Proteomes" id="UP000242877">
    <property type="component" value="Unassembled WGS sequence"/>
</dbReference>
<accession>A0A168AYQ1</accession>
<dbReference type="AlphaFoldDB" id="A0A168AYQ1"/>
<organism evidence="2 3">
    <name type="scientific">Ascosphaera apis ARSEF 7405</name>
    <dbReference type="NCBI Taxonomy" id="392613"/>
    <lineage>
        <taxon>Eukaryota</taxon>
        <taxon>Fungi</taxon>
        <taxon>Dikarya</taxon>
        <taxon>Ascomycota</taxon>
        <taxon>Pezizomycotina</taxon>
        <taxon>Eurotiomycetes</taxon>
        <taxon>Eurotiomycetidae</taxon>
        <taxon>Onygenales</taxon>
        <taxon>Ascosphaeraceae</taxon>
        <taxon>Ascosphaera</taxon>
    </lineage>
</organism>
<comment type="caution">
    <text evidence="2">The sequence shown here is derived from an EMBL/GenBank/DDBJ whole genome shotgun (WGS) entry which is preliminary data.</text>
</comment>
<protein>
    <submittedName>
        <fullName evidence="2">Uncharacterized protein</fullName>
    </submittedName>
</protein>
<evidence type="ECO:0000256" key="1">
    <source>
        <dbReference type="SAM" id="MobiDB-lite"/>
    </source>
</evidence>
<feature type="compositionally biased region" description="Low complexity" evidence="1">
    <location>
        <begin position="1"/>
        <end position="23"/>
    </location>
</feature>
<evidence type="ECO:0000313" key="3">
    <source>
        <dbReference type="Proteomes" id="UP000242877"/>
    </source>
</evidence>
<evidence type="ECO:0000313" key="2">
    <source>
        <dbReference type="EMBL" id="KZZ94534.1"/>
    </source>
</evidence>
<reference evidence="2 3" key="1">
    <citation type="journal article" date="2016" name="Genome Biol. Evol.">
        <title>Divergent and convergent evolution of fungal pathogenicity.</title>
        <authorList>
            <person name="Shang Y."/>
            <person name="Xiao G."/>
            <person name="Zheng P."/>
            <person name="Cen K."/>
            <person name="Zhan S."/>
            <person name="Wang C."/>
        </authorList>
    </citation>
    <scope>NUCLEOTIDE SEQUENCE [LARGE SCALE GENOMIC DNA]</scope>
    <source>
        <strain evidence="2 3">ARSEF 7405</strain>
    </source>
</reference>
<keyword evidence="3" id="KW-1185">Reference proteome</keyword>
<dbReference type="OrthoDB" id="10407477at2759"/>
<sequence length="177" mass="20489">MDYSGSDDSSTPWSSSSSLQSSSNVMTPHDRVLHSLSSSSIGKFVTLPRRAAQKMRWVRARNARIRQRSVIDLTLPLAAKTQIAWDEHENYHLIPQEFWDRMEIVRTDSTPNGPYVQIIQRTTQYLNIRGLYAADSPDAWSALLELVDPVAIISENEDYFVPSECWWRRVEDWIFAW</sequence>
<dbReference type="VEuPathDB" id="FungiDB:AAP_01834"/>
<feature type="region of interest" description="Disordered" evidence="1">
    <location>
        <begin position="1"/>
        <end position="25"/>
    </location>
</feature>
<dbReference type="EMBL" id="AZGZ01000006">
    <property type="protein sequence ID" value="KZZ94534.1"/>
    <property type="molecule type" value="Genomic_DNA"/>
</dbReference>